<protein>
    <submittedName>
        <fullName evidence="1">Uncharacterized protein</fullName>
    </submittedName>
</protein>
<accession>A0A0A8ZID9</accession>
<name>A0A0A8ZID9_ARUDO</name>
<dbReference type="EMBL" id="GBRH01261380">
    <property type="protein sequence ID" value="JAD36515.1"/>
    <property type="molecule type" value="Transcribed_RNA"/>
</dbReference>
<proteinExistence type="predicted"/>
<reference evidence="1" key="1">
    <citation type="submission" date="2014-09" db="EMBL/GenBank/DDBJ databases">
        <authorList>
            <person name="Magalhaes I.L.F."/>
            <person name="Oliveira U."/>
            <person name="Santos F.R."/>
            <person name="Vidigal T.H.D.A."/>
            <person name="Brescovit A.D."/>
            <person name="Santos A.J."/>
        </authorList>
    </citation>
    <scope>NUCLEOTIDE SEQUENCE</scope>
    <source>
        <tissue evidence="1">Shoot tissue taken approximately 20 cm above the soil surface</tissue>
    </source>
</reference>
<sequence>MGRRDGEA</sequence>
<evidence type="ECO:0000313" key="1">
    <source>
        <dbReference type="EMBL" id="JAD36515.1"/>
    </source>
</evidence>
<organism evidence="1">
    <name type="scientific">Arundo donax</name>
    <name type="common">Giant reed</name>
    <name type="synonym">Donax arundinaceus</name>
    <dbReference type="NCBI Taxonomy" id="35708"/>
    <lineage>
        <taxon>Eukaryota</taxon>
        <taxon>Viridiplantae</taxon>
        <taxon>Streptophyta</taxon>
        <taxon>Embryophyta</taxon>
        <taxon>Tracheophyta</taxon>
        <taxon>Spermatophyta</taxon>
        <taxon>Magnoliopsida</taxon>
        <taxon>Liliopsida</taxon>
        <taxon>Poales</taxon>
        <taxon>Poaceae</taxon>
        <taxon>PACMAD clade</taxon>
        <taxon>Arundinoideae</taxon>
        <taxon>Arundineae</taxon>
        <taxon>Arundo</taxon>
    </lineage>
</organism>
<reference evidence="1" key="2">
    <citation type="journal article" date="2015" name="Data Brief">
        <title>Shoot transcriptome of the giant reed, Arundo donax.</title>
        <authorList>
            <person name="Barrero R.A."/>
            <person name="Guerrero F.D."/>
            <person name="Moolhuijzen P."/>
            <person name="Goolsby J.A."/>
            <person name="Tidwell J."/>
            <person name="Bellgard S.E."/>
            <person name="Bellgard M.I."/>
        </authorList>
    </citation>
    <scope>NUCLEOTIDE SEQUENCE</scope>
    <source>
        <tissue evidence="1">Shoot tissue taken approximately 20 cm above the soil surface</tissue>
    </source>
</reference>